<protein>
    <submittedName>
        <fullName evidence="4">Uncharacterized protein</fullName>
    </submittedName>
</protein>
<evidence type="ECO:0000256" key="2">
    <source>
        <dbReference type="SAM" id="Phobius"/>
    </source>
</evidence>
<feature type="region of interest" description="Disordered" evidence="1">
    <location>
        <begin position="360"/>
        <end position="390"/>
    </location>
</feature>
<feature type="chain" id="PRO_5003041921" evidence="3">
    <location>
        <begin position="20"/>
        <end position="670"/>
    </location>
</feature>
<gene>
    <name evidence="4" type="ORF">PPL_10324</name>
</gene>
<evidence type="ECO:0000256" key="1">
    <source>
        <dbReference type="SAM" id="MobiDB-lite"/>
    </source>
</evidence>
<feature type="transmembrane region" description="Helical" evidence="2">
    <location>
        <begin position="612"/>
        <end position="635"/>
    </location>
</feature>
<reference evidence="4 5" key="1">
    <citation type="journal article" date="2011" name="Genome Res.">
        <title>Phylogeny-wide analysis of social amoeba genomes highlights ancient origins for complex intercellular communication.</title>
        <authorList>
            <person name="Heidel A.J."/>
            <person name="Lawal H.M."/>
            <person name="Felder M."/>
            <person name="Schilde C."/>
            <person name="Helps N.R."/>
            <person name="Tunggal B."/>
            <person name="Rivero F."/>
            <person name="John U."/>
            <person name="Schleicher M."/>
            <person name="Eichinger L."/>
            <person name="Platzer M."/>
            <person name="Noegel A.A."/>
            <person name="Schaap P."/>
            <person name="Gloeckner G."/>
        </authorList>
    </citation>
    <scope>NUCLEOTIDE SEQUENCE [LARGE SCALE GENOMIC DNA]</scope>
    <source>
        <strain evidence="5">ATCC 26659 / Pp 5 / PN500</strain>
    </source>
</reference>
<keyword evidence="2" id="KW-0472">Membrane</keyword>
<organism evidence="4 5">
    <name type="scientific">Heterostelium pallidum (strain ATCC 26659 / Pp 5 / PN500)</name>
    <name type="common">Cellular slime mold</name>
    <name type="synonym">Polysphondylium pallidum</name>
    <dbReference type="NCBI Taxonomy" id="670386"/>
    <lineage>
        <taxon>Eukaryota</taxon>
        <taxon>Amoebozoa</taxon>
        <taxon>Evosea</taxon>
        <taxon>Eumycetozoa</taxon>
        <taxon>Dictyostelia</taxon>
        <taxon>Acytosteliales</taxon>
        <taxon>Acytosteliaceae</taxon>
        <taxon>Heterostelium</taxon>
    </lineage>
</organism>
<dbReference type="EMBL" id="ADBJ01000047">
    <property type="protein sequence ID" value="EFA76555.1"/>
    <property type="molecule type" value="Genomic_DNA"/>
</dbReference>
<name>D3BQ04_HETP5</name>
<evidence type="ECO:0000313" key="5">
    <source>
        <dbReference type="Proteomes" id="UP000001396"/>
    </source>
</evidence>
<keyword evidence="2" id="KW-1133">Transmembrane helix</keyword>
<dbReference type="InParanoid" id="D3BQ04"/>
<proteinExistence type="predicted"/>
<dbReference type="RefSeq" id="XP_020428687.1">
    <property type="nucleotide sequence ID" value="XM_020581102.1"/>
</dbReference>
<keyword evidence="5" id="KW-1185">Reference proteome</keyword>
<keyword evidence="2" id="KW-0812">Transmembrane</keyword>
<accession>D3BQ04</accession>
<sequence length="670" mass="72491">MNIRSTLILLCIFTSVVYSGQQFTWLNNNFNYFDTTNWNPIGSPSSADDISISKNDSYVIINNSSTVTNFIMNSPKNATMVFVQQASLKAQYAQVQGGSTLFVETSSQTTPALQVSVQTNLLSNLYFKSGFVNASNLGFVNATVQFGNGVQKLATNFASLYNTAMTQNSGASTNFAAAARFTLSSLTSNNAIFNSNNAGVISTMHSSNLTFIGSTFTANNYFLLETVKMVVKQSNFYITKLNLVQDASFSAENSLISFDQYFTTISTAPVKLKNFCILQSTAATSQMVASYNSILYFENTIFDMKGQFILRDNAQLIFADLILPIRPLTIKLFGNAKIKYQSTWFGGGLSFMKQASNLDVTPETTTTTSTPTPTPTPTSTQSTQPNTQSNITVPTTISTLSFELNDNSVLEVTNNILNNINIINNGEGTILFNNNVTLSNVTIEGSAIASGSLELNKTTINGNVINSGNLFGSGTINGGLTNTGNIGSAFDVNQIVIQGAFSSSSASTIGILINSPTSYSQINITGSFNFLGTVNVRINQDALIPNQVYKIINYPGQSSYSFNNVTVVFTNSPSSTTEPLSYSLISNADNSLSLKINERETTQSKSSNNNNLAIILTVSGAAFLSILVATAFFIYKKRSSTLNIDIDQSNQHKVDNIEMVSVEQHFAYRA</sequence>
<feature type="signal peptide" evidence="3">
    <location>
        <begin position="1"/>
        <end position="19"/>
    </location>
</feature>
<dbReference type="OMA" id="SQINISM"/>
<comment type="caution">
    <text evidence="4">The sequence shown here is derived from an EMBL/GenBank/DDBJ whole genome shotgun (WGS) entry which is preliminary data.</text>
</comment>
<evidence type="ECO:0000313" key="4">
    <source>
        <dbReference type="EMBL" id="EFA76555.1"/>
    </source>
</evidence>
<keyword evidence="3" id="KW-0732">Signal</keyword>
<dbReference type="GeneID" id="31365795"/>
<feature type="compositionally biased region" description="Low complexity" evidence="1">
    <location>
        <begin position="361"/>
        <end position="389"/>
    </location>
</feature>
<dbReference type="AlphaFoldDB" id="D3BQ04"/>
<evidence type="ECO:0000256" key="3">
    <source>
        <dbReference type="SAM" id="SignalP"/>
    </source>
</evidence>
<dbReference type="Proteomes" id="UP000001396">
    <property type="component" value="Unassembled WGS sequence"/>
</dbReference>